<name>A0AAE0JED8_9PEZI</name>
<dbReference type="EMBL" id="JAUEPP010000004">
    <property type="protein sequence ID" value="KAK3344821.1"/>
    <property type="molecule type" value="Genomic_DNA"/>
</dbReference>
<organism evidence="1 2">
    <name type="scientific">Neurospora tetraspora</name>
    <dbReference type="NCBI Taxonomy" id="94610"/>
    <lineage>
        <taxon>Eukaryota</taxon>
        <taxon>Fungi</taxon>
        <taxon>Dikarya</taxon>
        <taxon>Ascomycota</taxon>
        <taxon>Pezizomycotina</taxon>
        <taxon>Sordariomycetes</taxon>
        <taxon>Sordariomycetidae</taxon>
        <taxon>Sordariales</taxon>
        <taxon>Sordariaceae</taxon>
        <taxon>Neurospora</taxon>
    </lineage>
</organism>
<dbReference type="Proteomes" id="UP001278500">
    <property type="component" value="Unassembled WGS sequence"/>
</dbReference>
<evidence type="ECO:0000313" key="1">
    <source>
        <dbReference type="EMBL" id="KAK3344821.1"/>
    </source>
</evidence>
<dbReference type="AlphaFoldDB" id="A0AAE0JED8"/>
<gene>
    <name evidence="1" type="ORF">B0H65DRAFT_464600</name>
</gene>
<accession>A0AAE0JED8</accession>
<dbReference type="RefSeq" id="XP_062681434.1">
    <property type="nucleotide sequence ID" value="XM_062826763.1"/>
</dbReference>
<dbReference type="GeneID" id="87863917"/>
<reference evidence="1" key="1">
    <citation type="journal article" date="2023" name="Mol. Phylogenet. Evol.">
        <title>Genome-scale phylogeny and comparative genomics of the fungal order Sordariales.</title>
        <authorList>
            <person name="Hensen N."/>
            <person name="Bonometti L."/>
            <person name="Westerberg I."/>
            <person name="Brannstrom I.O."/>
            <person name="Guillou S."/>
            <person name="Cros-Aarteil S."/>
            <person name="Calhoun S."/>
            <person name="Haridas S."/>
            <person name="Kuo A."/>
            <person name="Mondo S."/>
            <person name="Pangilinan J."/>
            <person name="Riley R."/>
            <person name="LaButti K."/>
            <person name="Andreopoulos B."/>
            <person name="Lipzen A."/>
            <person name="Chen C."/>
            <person name="Yan M."/>
            <person name="Daum C."/>
            <person name="Ng V."/>
            <person name="Clum A."/>
            <person name="Steindorff A."/>
            <person name="Ohm R.A."/>
            <person name="Martin F."/>
            <person name="Silar P."/>
            <person name="Natvig D.O."/>
            <person name="Lalanne C."/>
            <person name="Gautier V."/>
            <person name="Ament-Velasquez S.L."/>
            <person name="Kruys A."/>
            <person name="Hutchinson M.I."/>
            <person name="Powell A.J."/>
            <person name="Barry K."/>
            <person name="Miller A.N."/>
            <person name="Grigoriev I.V."/>
            <person name="Debuchy R."/>
            <person name="Gladieux P."/>
            <person name="Hiltunen Thoren M."/>
            <person name="Johannesson H."/>
        </authorList>
    </citation>
    <scope>NUCLEOTIDE SEQUENCE</scope>
    <source>
        <strain evidence="1">CBS 560.94</strain>
    </source>
</reference>
<keyword evidence="2" id="KW-1185">Reference proteome</keyword>
<sequence>MATTPPTTSSGMKVTLRLPYKYSHPSRSSPPPQTIPFPPLDFLHRTWSVTHSTLSMWRSARNVRITYKPLSPTTSDGRPRLDDLVEYESLSGSGGVKTVAGIDTGNWDLANIKDDTTSWDWRGSGWLFFVSSHWEVLGWGERKNEETGEVQERWVVTWFAPTLFTKEGVDVYSDRKEGGSKELVEEILGSLNEMLEEGGEGTKSLREMVERDMREVAISLPWKER</sequence>
<evidence type="ECO:0000313" key="2">
    <source>
        <dbReference type="Proteomes" id="UP001278500"/>
    </source>
</evidence>
<protein>
    <submittedName>
        <fullName evidence="1">Uncharacterized protein</fullName>
    </submittedName>
</protein>
<comment type="caution">
    <text evidence="1">The sequence shown here is derived from an EMBL/GenBank/DDBJ whole genome shotgun (WGS) entry which is preliminary data.</text>
</comment>
<proteinExistence type="predicted"/>
<reference evidence="1" key="2">
    <citation type="submission" date="2023-06" db="EMBL/GenBank/DDBJ databases">
        <authorList>
            <consortium name="Lawrence Berkeley National Laboratory"/>
            <person name="Haridas S."/>
            <person name="Hensen N."/>
            <person name="Bonometti L."/>
            <person name="Westerberg I."/>
            <person name="Brannstrom I.O."/>
            <person name="Guillou S."/>
            <person name="Cros-Aarteil S."/>
            <person name="Calhoun S."/>
            <person name="Kuo A."/>
            <person name="Mondo S."/>
            <person name="Pangilinan J."/>
            <person name="Riley R."/>
            <person name="Labutti K."/>
            <person name="Andreopoulos B."/>
            <person name="Lipzen A."/>
            <person name="Chen C."/>
            <person name="Yanf M."/>
            <person name="Daum C."/>
            <person name="Ng V."/>
            <person name="Clum A."/>
            <person name="Steindorff A."/>
            <person name="Ohm R."/>
            <person name="Martin F."/>
            <person name="Silar P."/>
            <person name="Natvig D."/>
            <person name="Lalanne C."/>
            <person name="Gautier V."/>
            <person name="Ament-Velasquez S.L."/>
            <person name="Kruys A."/>
            <person name="Hutchinson M.I."/>
            <person name="Powell A.J."/>
            <person name="Barry K."/>
            <person name="Miller A.N."/>
            <person name="Grigoriev I.V."/>
            <person name="Debuchy R."/>
            <person name="Gladieux P."/>
            <person name="Thoren M.H."/>
            <person name="Johannesson H."/>
        </authorList>
    </citation>
    <scope>NUCLEOTIDE SEQUENCE</scope>
    <source>
        <strain evidence="1">CBS 560.94</strain>
    </source>
</reference>